<dbReference type="AlphaFoldDB" id="A0A5N5T208"/>
<dbReference type="Proteomes" id="UP000326759">
    <property type="component" value="Unassembled WGS sequence"/>
</dbReference>
<evidence type="ECO:0000313" key="2">
    <source>
        <dbReference type="EMBL" id="KAB7498960.1"/>
    </source>
</evidence>
<feature type="signal peptide" evidence="1">
    <location>
        <begin position="1"/>
        <end position="20"/>
    </location>
</feature>
<reference evidence="2 3" key="1">
    <citation type="journal article" date="2019" name="PLoS Biol.">
        <title>Sex chromosomes control vertical transmission of feminizing Wolbachia symbionts in an isopod.</title>
        <authorList>
            <person name="Becking T."/>
            <person name="Chebbi M.A."/>
            <person name="Giraud I."/>
            <person name="Moumen B."/>
            <person name="Laverre T."/>
            <person name="Caubet Y."/>
            <person name="Peccoud J."/>
            <person name="Gilbert C."/>
            <person name="Cordaux R."/>
        </authorList>
    </citation>
    <scope>NUCLEOTIDE SEQUENCE [LARGE SCALE GENOMIC DNA]</scope>
    <source>
        <strain evidence="2">ANa2</strain>
        <tissue evidence="2">Whole body excluding digestive tract and cuticle</tissue>
    </source>
</reference>
<gene>
    <name evidence="2" type="ORF">Anas_11949</name>
</gene>
<name>A0A5N5T208_9CRUS</name>
<keyword evidence="3" id="KW-1185">Reference proteome</keyword>
<protein>
    <submittedName>
        <fullName evidence="2">Uncharacterized protein</fullName>
    </submittedName>
</protein>
<keyword evidence="1" id="KW-0732">Signal</keyword>
<comment type="caution">
    <text evidence="2">The sequence shown here is derived from an EMBL/GenBank/DDBJ whole genome shotgun (WGS) entry which is preliminary data.</text>
</comment>
<sequence>MNLRVLLIIFMSLFISVMKAEDQDCIVKPDCQLPSECFNDLNCEIRQGKRGRCVQYGGC</sequence>
<accession>A0A5N5T208</accession>
<feature type="chain" id="PRO_5024414031" evidence="1">
    <location>
        <begin position="21"/>
        <end position="59"/>
    </location>
</feature>
<evidence type="ECO:0000313" key="3">
    <source>
        <dbReference type="Proteomes" id="UP000326759"/>
    </source>
</evidence>
<proteinExistence type="predicted"/>
<evidence type="ECO:0000256" key="1">
    <source>
        <dbReference type="SAM" id="SignalP"/>
    </source>
</evidence>
<organism evidence="2 3">
    <name type="scientific">Armadillidium nasatum</name>
    <dbReference type="NCBI Taxonomy" id="96803"/>
    <lineage>
        <taxon>Eukaryota</taxon>
        <taxon>Metazoa</taxon>
        <taxon>Ecdysozoa</taxon>
        <taxon>Arthropoda</taxon>
        <taxon>Crustacea</taxon>
        <taxon>Multicrustacea</taxon>
        <taxon>Malacostraca</taxon>
        <taxon>Eumalacostraca</taxon>
        <taxon>Peracarida</taxon>
        <taxon>Isopoda</taxon>
        <taxon>Oniscidea</taxon>
        <taxon>Crinocheta</taxon>
        <taxon>Armadillidiidae</taxon>
        <taxon>Armadillidium</taxon>
    </lineage>
</organism>
<dbReference type="EMBL" id="SEYY01018815">
    <property type="protein sequence ID" value="KAB7498960.1"/>
    <property type="molecule type" value="Genomic_DNA"/>
</dbReference>